<evidence type="ECO:0000259" key="8">
    <source>
        <dbReference type="Pfam" id="PF01272"/>
    </source>
</evidence>
<evidence type="ECO:0000256" key="2">
    <source>
        <dbReference type="ARBA" id="ARBA00013729"/>
    </source>
</evidence>
<dbReference type="GO" id="GO:0070063">
    <property type="term" value="F:RNA polymerase binding"/>
    <property type="evidence" value="ECO:0007669"/>
    <property type="project" value="InterPro"/>
</dbReference>
<dbReference type="GO" id="GO:0032784">
    <property type="term" value="P:regulation of DNA-templated transcription elongation"/>
    <property type="evidence" value="ECO:0007669"/>
    <property type="project" value="InterPro"/>
</dbReference>
<dbReference type="EMBL" id="CAFBMK010000002">
    <property type="protein sequence ID" value="CAB4892032.1"/>
    <property type="molecule type" value="Genomic_DNA"/>
</dbReference>
<proteinExistence type="inferred from homology"/>
<dbReference type="Gene3D" id="3.10.50.30">
    <property type="entry name" value="Transcription elongation factor, GreA/GreB, C-terminal domain"/>
    <property type="match status" value="1"/>
</dbReference>
<protein>
    <recommendedName>
        <fullName evidence="2">Transcription elongation factor GreA</fullName>
    </recommendedName>
    <alternativeName>
        <fullName evidence="7">Transcript cleavage factor GreA</fullName>
    </alternativeName>
</protein>
<dbReference type="SUPFAM" id="SSF46557">
    <property type="entry name" value="GreA transcript cleavage protein, N-terminal domain"/>
    <property type="match status" value="1"/>
</dbReference>
<dbReference type="GO" id="GO:0006354">
    <property type="term" value="P:DNA-templated transcription elongation"/>
    <property type="evidence" value="ECO:0007669"/>
    <property type="project" value="TreeGrafter"/>
</dbReference>
<dbReference type="InterPro" id="IPR023459">
    <property type="entry name" value="Tscrpt_elong_fac_GreA/B_fam"/>
</dbReference>
<evidence type="ECO:0000256" key="7">
    <source>
        <dbReference type="ARBA" id="ARBA00030776"/>
    </source>
</evidence>
<dbReference type="Pfam" id="PF01272">
    <property type="entry name" value="GreA_GreB"/>
    <property type="match status" value="1"/>
</dbReference>
<dbReference type="NCBIfam" id="TIGR01462">
    <property type="entry name" value="greA"/>
    <property type="match status" value="1"/>
</dbReference>
<gene>
    <name evidence="10" type="ORF">UFOPK3564_00064</name>
</gene>
<keyword evidence="5" id="KW-0804">Transcription</keyword>
<feature type="domain" description="Transcription elongation factor GreA/GreB N-terminal" evidence="9">
    <location>
        <begin position="8"/>
        <end position="76"/>
    </location>
</feature>
<evidence type="ECO:0000256" key="3">
    <source>
        <dbReference type="ARBA" id="ARBA00023015"/>
    </source>
</evidence>
<dbReference type="FunFam" id="1.10.287.180:FF:000001">
    <property type="entry name" value="Transcription elongation factor GreA"/>
    <property type="match status" value="1"/>
</dbReference>
<accession>A0A6J7F6S9</accession>
<feature type="domain" description="Transcription elongation factor GreA/GreB C-terminal" evidence="8">
    <location>
        <begin position="82"/>
        <end position="152"/>
    </location>
</feature>
<comment type="function">
    <text evidence="6">Necessary for efficient RNA polymerase transcription elongation past template-encoded arresting sites. The arresting sites in DNA have the property of trapping a certain fraction of elongating RNA polymerases that pass through, resulting in locked ternary complexes. Cleavage of the nascent transcript by cleavage factors such as GreA or GreB allows the resumption of elongation from the new 3'terminus. GreA releases sequences of 2 to 3 nucleotides.</text>
</comment>
<evidence type="ECO:0000313" key="10">
    <source>
        <dbReference type="EMBL" id="CAB4892032.1"/>
    </source>
</evidence>
<dbReference type="InterPro" id="IPR018151">
    <property type="entry name" value="TF_GreA/GreB_CS"/>
</dbReference>
<dbReference type="InterPro" id="IPR028624">
    <property type="entry name" value="Tscrpt_elong_fac_GreA/B"/>
</dbReference>
<dbReference type="InterPro" id="IPR022691">
    <property type="entry name" value="Tscrpt_elong_fac_GreA/B_N"/>
</dbReference>
<dbReference type="PIRSF" id="PIRSF006092">
    <property type="entry name" value="GreA_GreB"/>
    <property type="match status" value="1"/>
</dbReference>
<dbReference type="AlphaFoldDB" id="A0A6J7F6S9"/>
<organism evidence="10">
    <name type="scientific">freshwater metagenome</name>
    <dbReference type="NCBI Taxonomy" id="449393"/>
    <lineage>
        <taxon>unclassified sequences</taxon>
        <taxon>metagenomes</taxon>
        <taxon>ecological metagenomes</taxon>
    </lineage>
</organism>
<evidence type="ECO:0000256" key="1">
    <source>
        <dbReference type="ARBA" id="ARBA00008213"/>
    </source>
</evidence>
<evidence type="ECO:0000256" key="4">
    <source>
        <dbReference type="ARBA" id="ARBA00023125"/>
    </source>
</evidence>
<dbReference type="GO" id="GO:0003677">
    <property type="term" value="F:DNA binding"/>
    <property type="evidence" value="ECO:0007669"/>
    <property type="project" value="UniProtKB-KW"/>
</dbReference>
<dbReference type="Gene3D" id="1.10.287.180">
    <property type="entry name" value="Transcription elongation factor, GreA/GreB, N-terminal domain"/>
    <property type="match status" value="1"/>
</dbReference>
<evidence type="ECO:0000256" key="6">
    <source>
        <dbReference type="ARBA" id="ARBA00024916"/>
    </source>
</evidence>
<name>A0A6J7F6S9_9ZZZZ</name>
<dbReference type="InterPro" id="IPR001437">
    <property type="entry name" value="Tscrpt_elong_fac_GreA/B_C"/>
</dbReference>
<dbReference type="InterPro" id="IPR036805">
    <property type="entry name" value="Tscrpt_elong_fac_GreA/B_N_sf"/>
</dbReference>
<reference evidence="10" key="1">
    <citation type="submission" date="2020-05" db="EMBL/GenBank/DDBJ databases">
        <authorList>
            <person name="Chiriac C."/>
            <person name="Salcher M."/>
            <person name="Ghai R."/>
            <person name="Kavagutti S V."/>
        </authorList>
    </citation>
    <scope>NUCLEOTIDE SEQUENCE</scope>
</reference>
<dbReference type="Pfam" id="PF03449">
    <property type="entry name" value="GreA_GreB_N"/>
    <property type="match status" value="1"/>
</dbReference>
<dbReference type="PANTHER" id="PTHR30437">
    <property type="entry name" value="TRANSCRIPTION ELONGATION FACTOR GREA"/>
    <property type="match status" value="1"/>
</dbReference>
<dbReference type="InterPro" id="IPR006359">
    <property type="entry name" value="Tscrpt_elong_fac_GreA"/>
</dbReference>
<dbReference type="PROSITE" id="PS00829">
    <property type="entry name" value="GREAB_1"/>
    <property type="match status" value="1"/>
</dbReference>
<sequence>MEASGESISPEGLEALKAELEELEGPARRDIAARIQRARELGDLKENAEYHQAKDDQAHLETRIAGLLERRRNAVVTEVSKSGDVVGFGSTVTLVDVDTDKVQKWSFVGAAEADASAGKISVESPVAQAVMGHAVGEVVKVTTPRGVRNLRVDKLGD</sequence>
<keyword evidence="3" id="KW-0805">Transcription regulation</keyword>
<comment type="similarity">
    <text evidence="1">Belongs to the GreA/GreB family.</text>
</comment>
<evidence type="ECO:0000259" key="9">
    <source>
        <dbReference type="Pfam" id="PF03449"/>
    </source>
</evidence>
<dbReference type="PANTHER" id="PTHR30437:SF4">
    <property type="entry name" value="TRANSCRIPTION ELONGATION FACTOR GREA"/>
    <property type="match status" value="1"/>
</dbReference>
<dbReference type="SUPFAM" id="SSF54534">
    <property type="entry name" value="FKBP-like"/>
    <property type="match status" value="1"/>
</dbReference>
<dbReference type="HAMAP" id="MF_00105">
    <property type="entry name" value="GreA_GreB"/>
    <property type="match status" value="1"/>
</dbReference>
<dbReference type="NCBIfam" id="NF001263">
    <property type="entry name" value="PRK00226.1-4"/>
    <property type="match status" value="1"/>
</dbReference>
<evidence type="ECO:0000256" key="5">
    <source>
        <dbReference type="ARBA" id="ARBA00023163"/>
    </source>
</evidence>
<keyword evidence="4" id="KW-0238">DNA-binding</keyword>
<dbReference type="FunFam" id="3.10.50.30:FF:000001">
    <property type="entry name" value="Transcription elongation factor GreA"/>
    <property type="match status" value="1"/>
</dbReference>
<dbReference type="InterPro" id="IPR036953">
    <property type="entry name" value="GreA/GreB_C_sf"/>
</dbReference>